<comment type="subcellular location">
    <subcellularLocation>
        <location evidence="1">Nucleus</location>
    </subcellularLocation>
</comment>
<dbReference type="GO" id="GO:0032299">
    <property type="term" value="C:ribonuclease H2 complex"/>
    <property type="evidence" value="ECO:0000318"/>
    <property type="project" value="GO_Central"/>
</dbReference>
<dbReference type="Pfam" id="PF17745">
    <property type="entry name" value="Ydr279_N"/>
    <property type="match status" value="1"/>
</dbReference>
<reference evidence="9 10" key="1">
    <citation type="journal article" date="2011" name="Science">
        <title>The Selaginella genome identifies genetic changes associated with the evolution of vascular plants.</title>
        <authorList>
            <person name="Banks J.A."/>
            <person name="Nishiyama T."/>
            <person name="Hasebe M."/>
            <person name="Bowman J.L."/>
            <person name="Gribskov M."/>
            <person name="dePamphilis C."/>
            <person name="Albert V.A."/>
            <person name="Aono N."/>
            <person name="Aoyama T."/>
            <person name="Ambrose B.A."/>
            <person name="Ashton N.W."/>
            <person name="Axtell M.J."/>
            <person name="Barker E."/>
            <person name="Barker M.S."/>
            <person name="Bennetzen J.L."/>
            <person name="Bonawitz N.D."/>
            <person name="Chapple C."/>
            <person name="Cheng C."/>
            <person name="Correa L.G."/>
            <person name="Dacre M."/>
            <person name="DeBarry J."/>
            <person name="Dreyer I."/>
            <person name="Elias M."/>
            <person name="Engstrom E.M."/>
            <person name="Estelle M."/>
            <person name="Feng L."/>
            <person name="Finet C."/>
            <person name="Floyd S.K."/>
            <person name="Frommer W.B."/>
            <person name="Fujita T."/>
            <person name="Gramzow L."/>
            <person name="Gutensohn M."/>
            <person name="Harholt J."/>
            <person name="Hattori M."/>
            <person name="Heyl A."/>
            <person name="Hirai T."/>
            <person name="Hiwatashi Y."/>
            <person name="Ishikawa M."/>
            <person name="Iwata M."/>
            <person name="Karol K.G."/>
            <person name="Koehler B."/>
            <person name="Kolukisaoglu U."/>
            <person name="Kubo M."/>
            <person name="Kurata T."/>
            <person name="Lalonde S."/>
            <person name="Li K."/>
            <person name="Li Y."/>
            <person name="Litt A."/>
            <person name="Lyons E."/>
            <person name="Manning G."/>
            <person name="Maruyama T."/>
            <person name="Michael T.P."/>
            <person name="Mikami K."/>
            <person name="Miyazaki S."/>
            <person name="Morinaga S."/>
            <person name="Murata T."/>
            <person name="Mueller-Roeber B."/>
            <person name="Nelson D.R."/>
            <person name="Obara M."/>
            <person name="Oguri Y."/>
            <person name="Olmstead R.G."/>
            <person name="Onodera N."/>
            <person name="Petersen B.L."/>
            <person name="Pils B."/>
            <person name="Prigge M."/>
            <person name="Rensing S.A."/>
            <person name="Riano-Pachon D.M."/>
            <person name="Roberts A.W."/>
            <person name="Sato Y."/>
            <person name="Scheller H.V."/>
            <person name="Schulz B."/>
            <person name="Schulz C."/>
            <person name="Shakirov E.V."/>
            <person name="Shibagaki N."/>
            <person name="Shinohara N."/>
            <person name="Shippen D.E."/>
            <person name="Soerensen I."/>
            <person name="Sotooka R."/>
            <person name="Sugimoto N."/>
            <person name="Sugita M."/>
            <person name="Sumikawa N."/>
            <person name="Tanurdzic M."/>
            <person name="Theissen G."/>
            <person name="Ulvskov P."/>
            <person name="Wakazuki S."/>
            <person name="Weng J.K."/>
            <person name="Willats W.W."/>
            <person name="Wipf D."/>
            <person name="Wolf P.G."/>
            <person name="Yang L."/>
            <person name="Zimmer A.D."/>
            <person name="Zhu Q."/>
            <person name="Mitros T."/>
            <person name="Hellsten U."/>
            <person name="Loque D."/>
            <person name="Otillar R."/>
            <person name="Salamov A."/>
            <person name="Schmutz J."/>
            <person name="Shapiro H."/>
            <person name="Lindquist E."/>
            <person name="Lucas S."/>
            <person name="Rokhsar D."/>
            <person name="Grigoriev I.V."/>
        </authorList>
    </citation>
    <scope>NUCLEOTIDE SEQUENCE [LARGE SCALE GENOMIC DNA]</scope>
</reference>
<dbReference type="AlphaFoldDB" id="D8RGW3"/>
<dbReference type="InParanoid" id="D8RGW3"/>
<proteinExistence type="predicted"/>
<dbReference type="Gene3D" id="1.10.20.120">
    <property type="match status" value="1"/>
</dbReference>
<dbReference type="GO" id="GO:0005654">
    <property type="term" value="C:nucleoplasm"/>
    <property type="evidence" value="ECO:0000318"/>
    <property type="project" value="GO_Central"/>
</dbReference>
<evidence type="ECO:0000256" key="4">
    <source>
        <dbReference type="ARBA" id="ARBA00024778"/>
    </source>
</evidence>
<protein>
    <recommendedName>
        <fullName evidence="2">Ribonuclease H2 subunit B</fullName>
    </recommendedName>
    <alternativeName>
        <fullName evidence="5">Ribonuclease HI subunit B</fullName>
    </alternativeName>
</protein>
<gene>
    <name evidence="9" type="ORF">SELMODRAFT_411201</name>
</gene>
<keyword evidence="10" id="KW-1185">Reference proteome</keyword>
<dbReference type="GO" id="GO:0006401">
    <property type="term" value="P:RNA catabolic process"/>
    <property type="evidence" value="ECO:0000318"/>
    <property type="project" value="GO_Central"/>
</dbReference>
<sequence>MAPELRVLVTAYSSPSEEQLNGSLVHPNADEQIDGSFVHLRHPKSGTKACYLLINGTLQELNWFKPRYSSWFIGDSVCEDGSLYLGSVVDPLFMVLPLLEESRMTKKADEGGLFRTLEDMIYVENFPCYSRIIPLLPGTLDAICDSRELQETRYYRLNDNKVLGWLSCKVEQTSEALKLHGFQGLEDHELKIYSIGLLGEYVKSEPWLQRLCNHFSVDLEACSRSKKASMPGSVVPSQPFRAKQSSTSSNKKTKKSHINLSMFHTMQLCTHLYRHSGDLLVPHKSKHVPHNATLHPFISALWAGSAELVLIMLSSDLPEEMIELAEKFATLILLQRDHWHHYKDSSAAKYISPAATTLHAQHADYG</sequence>
<accession>D8RGW3</accession>
<name>D8RGW3_SELML</name>
<dbReference type="PANTHER" id="PTHR13383:SF11">
    <property type="entry name" value="RIBONUCLEASE H2 SUBUNIT B"/>
    <property type="match status" value="1"/>
</dbReference>
<feature type="domain" description="Ribonuclease H2 subunit B wHTH" evidence="7">
    <location>
        <begin position="93"/>
        <end position="177"/>
    </location>
</feature>
<dbReference type="HOGENOM" id="CLU_757378_0_0_1"/>
<evidence type="ECO:0000256" key="6">
    <source>
        <dbReference type="SAM" id="MobiDB-lite"/>
    </source>
</evidence>
<dbReference type="eggNOG" id="KOG4705">
    <property type="taxonomic scope" value="Eukaryota"/>
</dbReference>
<keyword evidence="3" id="KW-0539">Nucleus</keyword>
<dbReference type="Gramene" id="EFJ28435">
    <property type="protein sequence ID" value="EFJ28435"/>
    <property type="gene ID" value="SELMODRAFT_411201"/>
</dbReference>
<dbReference type="Proteomes" id="UP000001514">
    <property type="component" value="Unassembled WGS sequence"/>
</dbReference>
<dbReference type="EMBL" id="GL377579">
    <property type="protein sequence ID" value="EFJ28435.1"/>
    <property type="molecule type" value="Genomic_DNA"/>
</dbReference>
<dbReference type="Gene3D" id="2.20.25.530">
    <property type="match status" value="1"/>
</dbReference>
<comment type="function">
    <text evidence="4">Non catalytic subunit of RNase H2, an endonuclease that specifically degrades the RNA of RNA:DNA hybrids. Participates in DNA replication, possibly by mediating the removal of lagging-strand Okazaki fragment RNA primers during DNA replication. Mediates the excision of single ribonucleotides from DNA:RNA duplexes.</text>
</comment>
<dbReference type="Pfam" id="PF09468">
    <property type="entry name" value="RNase_H2-Ydr279"/>
    <property type="match status" value="1"/>
</dbReference>
<dbReference type="KEGG" id="smo:SELMODRAFT_411201"/>
<dbReference type="InterPro" id="IPR040456">
    <property type="entry name" value="RNase_H2_suB"/>
</dbReference>
<dbReference type="CDD" id="cd09270">
    <property type="entry name" value="RNase_H2-B"/>
    <property type="match status" value="1"/>
</dbReference>
<evidence type="ECO:0000256" key="3">
    <source>
        <dbReference type="ARBA" id="ARBA00023242"/>
    </source>
</evidence>
<evidence type="ECO:0000259" key="7">
    <source>
        <dbReference type="Pfam" id="PF09468"/>
    </source>
</evidence>
<evidence type="ECO:0000256" key="1">
    <source>
        <dbReference type="ARBA" id="ARBA00004123"/>
    </source>
</evidence>
<dbReference type="STRING" id="88036.D8RGW3"/>
<evidence type="ECO:0000313" key="10">
    <source>
        <dbReference type="Proteomes" id="UP000001514"/>
    </source>
</evidence>
<dbReference type="InterPro" id="IPR019024">
    <property type="entry name" value="RNase_H2_suB_wHTH"/>
</dbReference>
<dbReference type="PANTHER" id="PTHR13383">
    <property type="entry name" value="RIBONUCLEASE H2 SUBUNIT B"/>
    <property type="match status" value="1"/>
</dbReference>
<evidence type="ECO:0000313" key="9">
    <source>
        <dbReference type="EMBL" id="EFJ28435.1"/>
    </source>
</evidence>
<feature type="region of interest" description="Disordered" evidence="6">
    <location>
        <begin position="228"/>
        <end position="254"/>
    </location>
</feature>
<feature type="domain" description="Rnh202 triple barrel" evidence="8">
    <location>
        <begin position="34"/>
        <end position="89"/>
    </location>
</feature>
<organism evidence="10">
    <name type="scientific">Selaginella moellendorffii</name>
    <name type="common">Spikemoss</name>
    <dbReference type="NCBI Taxonomy" id="88036"/>
    <lineage>
        <taxon>Eukaryota</taxon>
        <taxon>Viridiplantae</taxon>
        <taxon>Streptophyta</taxon>
        <taxon>Embryophyta</taxon>
        <taxon>Tracheophyta</taxon>
        <taxon>Lycopodiopsida</taxon>
        <taxon>Selaginellales</taxon>
        <taxon>Selaginellaceae</taxon>
        <taxon>Selaginella</taxon>
    </lineage>
</organism>
<dbReference type="InterPro" id="IPR041195">
    <property type="entry name" value="Rnh202_N"/>
</dbReference>
<evidence type="ECO:0000259" key="8">
    <source>
        <dbReference type="Pfam" id="PF17745"/>
    </source>
</evidence>
<evidence type="ECO:0000256" key="2">
    <source>
        <dbReference type="ARBA" id="ARBA00019062"/>
    </source>
</evidence>
<evidence type="ECO:0000256" key="5">
    <source>
        <dbReference type="ARBA" id="ARBA00033464"/>
    </source>
</evidence>